<accession>A0A7X0LNS0</accession>
<dbReference type="PANTHER" id="PTHR43585:SF2">
    <property type="entry name" value="ATP-GRASP ENZYME FSQD"/>
    <property type="match status" value="1"/>
</dbReference>
<dbReference type="GO" id="GO:0005524">
    <property type="term" value="F:ATP binding"/>
    <property type="evidence" value="ECO:0007669"/>
    <property type="project" value="UniProtKB-UniRule"/>
</dbReference>
<organism evidence="6 7">
    <name type="scientific">Streptomyces candidus</name>
    <dbReference type="NCBI Taxonomy" id="67283"/>
    <lineage>
        <taxon>Bacteria</taxon>
        <taxon>Bacillati</taxon>
        <taxon>Actinomycetota</taxon>
        <taxon>Actinomycetes</taxon>
        <taxon>Kitasatosporales</taxon>
        <taxon>Streptomycetaceae</taxon>
        <taxon>Streptomyces</taxon>
    </lineage>
</organism>
<dbReference type="InterPro" id="IPR013815">
    <property type="entry name" value="ATP_grasp_subdomain_1"/>
</dbReference>
<reference evidence="6 7" key="1">
    <citation type="submission" date="2020-08" db="EMBL/GenBank/DDBJ databases">
        <title>Genomic Encyclopedia of Type Strains, Phase IV (KMG-IV): sequencing the most valuable type-strain genomes for metagenomic binning, comparative biology and taxonomic classification.</title>
        <authorList>
            <person name="Goeker M."/>
        </authorList>
    </citation>
    <scope>NUCLEOTIDE SEQUENCE [LARGE SCALE GENOMIC DNA]</scope>
    <source>
        <strain evidence="6 7">DSM 40141</strain>
    </source>
</reference>
<evidence type="ECO:0000313" key="7">
    <source>
        <dbReference type="Proteomes" id="UP000540423"/>
    </source>
</evidence>
<feature type="domain" description="ATP-grasp" evidence="5">
    <location>
        <begin position="114"/>
        <end position="301"/>
    </location>
</feature>
<evidence type="ECO:0000256" key="2">
    <source>
        <dbReference type="ARBA" id="ARBA00022741"/>
    </source>
</evidence>
<dbReference type="Proteomes" id="UP000540423">
    <property type="component" value="Unassembled WGS sequence"/>
</dbReference>
<evidence type="ECO:0000256" key="1">
    <source>
        <dbReference type="ARBA" id="ARBA00022598"/>
    </source>
</evidence>
<dbReference type="EMBL" id="JACHEM010000003">
    <property type="protein sequence ID" value="MBB6435162.1"/>
    <property type="molecule type" value="Genomic_DNA"/>
</dbReference>
<dbReference type="PANTHER" id="PTHR43585">
    <property type="entry name" value="FUMIPYRROLE BIOSYNTHESIS PROTEIN C"/>
    <property type="match status" value="1"/>
</dbReference>
<dbReference type="Gene3D" id="3.40.50.20">
    <property type="match status" value="1"/>
</dbReference>
<evidence type="ECO:0000259" key="5">
    <source>
        <dbReference type="PROSITE" id="PS50975"/>
    </source>
</evidence>
<keyword evidence="7" id="KW-1185">Reference proteome</keyword>
<dbReference type="Gene3D" id="3.30.1490.20">
    <property type="entry name" value="ATP-grasp fold, A domain"/>
    <property type="match status" value="1"/>
</dbReference>
<dbReference type="PROSITE" id="PS50975">
    <property type="entry name" value="ATP_GRASP"/>
    <property type="match status" value="1"/>
</dbReference>
<dbReference type="RefSeq" id="WP_185028411.1">
    <property type="nucleotide sequence ID" value="NZ_BNBN01000004.1"/>
</dbReference>
<dbReference type="Gene3D" id="3.30.470.20">
    <property type="entry name" value="ATP-grasp fold, B domain"/>
    <property type="match status" value="1"/>
</dbReference>
<dbReference type="InterPro" id="IPR011761">
    <property type="entry name" value="ATP-grasp"/>
</dbReference>
<evidence type="ECO:0000256" key="4">
    <source>
        <dbReference type="PROSITE-ProRule" id="PRU00409"/>
    </source>
</evidence>
<keyword evidence="2 4" id="KW-0547">Nucleotide-binding</keyword>
<dbReference type="SUPFAM" id="SSF56059">
    <property type="entry name" value="Glutathione synthetase ATP-binding domain-like"/>
    <property type="match status" value="1"/>
</dbReference>
<sequence length="398" mass="43631">MRLLILNRHSDSFAEYDRYIDHQEHEVSYVTVPAHVPMARRSSHRHLEVLSSLGDEQEVLRAAERCHREAGPFDAVFAQSEFDLLTAAAVREQLNVPGPGVQATQLFRDKPRMKEAVAEAGLRVPQFTAVTSVAQAVEFARTCGGAMVAKPRAGAASSGVVVIEPGTDPAAALAGLDLAEYEAEEHVSGPIWHVDGLRHRGRTCFQLSSQYVGTCYGFSRGEPLASVVRLDEKADLIGEFAGRCLDALDLRDGPFHLEVIESDDGPVFLEVGARVGGGEIPFVLHDVYGVDLVGDWLRVVLSQTPRTLPQGVPREHAGFLMLPEPAGLTLASRQSVLERVECLYAEVLPEPGHRFDGAGGYEKLLGRFRYRAPSAKHITDAVDETLRTYRYVLTEEGR</sequence>
<evidence type="ECO:0000256" key="3">
    <source>
        <dbReference type="ARBA" id="ARBA00022840"/>
    </source>
</evidence>
<dbReference type="GO" id="GO:0046872">
    <property type="term" value="F:metal ion binding"/>
    <property type="evidence" value="ECO:0007669"/>
    <property type="project" value="InterPro"/>
</dbReference>
<keyword evidence="1" id="KW-0436">Ligase</keyword>
<keyword evidence="3 4" id="KW-0067">ATP-binding</keyword>
<protein>
    <submittedName>
        <fullName evidence="6">Biotin carboxylase</fullName>
    </submittedName>
</protein>
<proteinExistence type="predicted"/>
<gene>
    <name evidence="6" type="ORF">HNQ79_001613</name>
</gene>
<dbReference type="AlphaFoldDB" id="A0A7X0LNS0"/>
<evidence type="ECO:0000313" key="6">
    <source>
        <dbReference type="EMBL" id="MBB6435162.1"/>
    </source>
</evidence>
<comment type="caution">
    <text evidence="6">The sequence shown here is derived from an EMBL/GenBank/DDBJ whole genome shotgun (WGS) entry which is preliminary data.</text>
</comment>
<dbReference type="InterPro" id="IPR052032">
    <property type="entry name" value="ATP-dep_AA_Ligase"/>
</dbReference>
<name>A0A7X0LNS0_9ACTN</name>
<dbReference type="GO" id="GO:0016874">
    <property type="term" value="F:ligase activity"/>
    <property type="evidence" value="ECO:0007669"/>
    <property type="project" value="UniProtKB-KW"/>
</dbReference>